<gene>
    <name evidence="2" type="ORF">COCSADRAFT_235830</name>
</gene>
<keyword evidence="3" id="KW-1185">Reference proteome</keyword>
<accession>M2SUN1</accession>
<evidence type="ECO:0000313" key="3">
    <source>
        <dbReference type="Proteomes" id="UP000016934"/>
    </source>
</evidence>
<organism evidence="2 3">
    <name type="scientific">Cochliobolus sativus (strain ND90Pr / ATCC 201652)</name>
    <name type="common">Common root rot and spot blotch fungus</name>
    <name type="synonym">Bipolaris sorokiniana</name>
    <dbReference type="NCBI Taxonomy" id="665912"/>
    <lineage>
        <taxon>Eukaryota</taxon>
        <taxon>Fungi</taxon>
        <taxon>Dikarya</taxon>
        <taxon>Ascomycota</taxon>
        <taxon>Pezizomycotina</taxon>
        <taxon>Dothideomycetes</taxon>
        <taxon>Pleosporomycetidae</taxon>
        <taxon>Pleosporales</taxon>
        <taxon>Pleosporineae</taxon>
        <taxon>Pleosporaceae</taxon>
        <taxon>Bipolaris</taxon>
    </lineage>
</organism>
<dbReference type="GeneID" id="19134870"/>
<feature type="region of interest" description="Disordered" evidence="1">
    <location>
        <begin position="53"/>
        <end position="93"/>
    </location>
</feature>
<dbReference type="RefSeq" id="XP_007703171.1">
    <property type="nucleotide sequence ID" value="XM_007704981.1"/>
</dbReference>
<sequence length="93" mass="10475">MSVHWLHMLPCTCPHTSTHVVYMCFIVHAVHTTPVSPRLRPLSSLFAFSHSLHRADPRGPRPPLQHRAPAMTTMTSPPFGHPTKPCQNPHRSD</sequence>
<evidence type="ECO:0000256" key="1">
    <source>
        <dbReference type="SAM" id="MobiDB-lite"/>
    </source>
</evidence>
<dbReference type="AlphaFoldDB" id="M2SUN1"/>
<reference evidence="2 3" key="1">
    <citation type="journal article" date="2012" name="PLoS Pathog.">
        <title>Diverse lifestyles and strategies of plant pathogenesis encoded in the genomes of eighteen Dothideomycetes fungi.</title>
        <authorList>
            <person name="Ohm R.A."/>
            <person name="Feau N."/>
            <person name="Henrissat B."/>
            <person name="Schoch C.L."/>
            <person name="Horwitz B.A."/>
            <person name="Barry K.W."/>
            <person name="Condon B.J."/>
            <person name="Copeland A.C."/>
            <person name="Dhillon B."/>
            <person name="Glaser F."/>
            <person name="Hesse C.N."/>
            <person name="Kosti I."/>
            <person name="LaButti K."/>
            <person name="Lindquist E.A."/>
            <person name="Lucas S."/>
            <person name="Salamov A.A."/>
            <person name="Bradshaw R.E."/>
            <person name="Ciuffetti L."/>
            <person name="Hamelin R.C."/>
            <person name="Kema G.H.J."/>
            <person name="Lawrence C."/>
            <person name="Scott J.A."/>
            <person name="Spatafora J.W."/>
            <person name="Turgeon B.G."/>
            <person name="de Wit P.J.G.M."/>
            <person name="Zhong S."/>
            <person name="Goodwin S.B."/>
            <person name="Grigoriev I.V."/>
        </authorList>
    </citation>
    <scope>NUCLEOTIDE SEQUENCE [LARGE SCALE GENOMIC DNA]</scope>
    <source>
        <strain evidence="3">ND90Pr / ATCC 201652</strain>
    </source>
</reference>
<proteinExistence type="predicted"/>
<dbReference type="HOGENOM" id="CLU_2399518_0_0_1"/>
<reference evidence="3" key="2">
    <citation type="journal article" date="2013" name="PLoS Genet.">
        <title>Comparative genome structure, secondary metabolite, and effector coding capacity across Cochliobolus pathogens.</title>
        <authorList>
            <person name="Condon B.J."/>
            <person name="Leng Y."/>
            <person name="Wu D."/>
            <person name="Bushley K.E."/>
            <person name="Ohm R.A."/>
            <person name="Otillar R."/>
            <person name="Martin J."/>
            <person name="Schackwitz W."/>
            <person name="Grimwood J."/>
            <person name="MohdZainudin N."/>
            <person name="Xue C."/>
            <person name="Wang R."/>
            <person name="Manning V.A."/>
            <person name="Dhillon B."/>
            <person name="Tu Z.J."/>
            <person name="Steffenson B.J."/>
            <person name="Salamov A."/>
            <person name="Sun H."/>
            <person name="Lowry S."/>
            <person name="LaButti K."/>
            <person name="Han J."/>
            <person name="Copeland A."/>
            <person name="Lindquist E."/>
            <person name="Barry K."/>
            <person name="Schmutz J."/>
            <person name="Baker S.E."/>
            <person name="Ciuffetti L.M."/>
            <person name="Grigoriev I.V."/>
            <person name="Zhong S."/>
            <person name="Turgeon B.G."/>
        </authorList>
    </citation>
    <scope>NUCLEOTIDE SEQUENCE [LARGE SCALE GENOMIC DNA]</scope>
    <source>
        <strain evidence="3">ND90Pr / ATCC 201652</strain>
    </source>
</reference>
<dbReference type="Proteomes" id="UP000016934">
    <property type="component" value="Unassembled WGS sequence"/>
</dbReference>
<protein>
    <submittedName>
        <fullName evidence="2">Uncharacterized protein</fullName>
    </submittedName>
</protein>
<evidence type="ECO:0000313" key="2">
    <source>
        <dbReference type="EMBL" id="EMD60776.1"/>
    </source>
</evidence>
<dbReference type="KEGG" id="bsc:COCSADRAFT_235830"/>
<name>M2SUN1_COCSN</name>
<dbReference type="EMBL" id="KB445649">
    <property type="protein sequence ID" value="EMD60776.1"/>
    <property type="molecule type" value="Genomic_DNA"/>
</dbReference>